<dbReference type="PROSITE" id="PS51257">
    <property type="entry name" value="PROKAR_LIPOPROTEIN"/>
    <property type="match status" value="1"/>
</dbReference>
<dbReference type="STRING" id="71139.A0A059DB09"/>
<name>A0A059DB09_EUCGR</name>
<organism evidence="1">
    <name type="scientific">Eucalyptus grandis</name>
    <name type="common">Flooded gum</name>
    <dbReference type="NCBI Taxonomy" id="71139"/>
    <lineage>
        <taxon>Eukaryota</taxon>
        <taxon>Viridiplantae</taxon>
        <taxon>Streptophyta</taxon>
        <taxon>Embryophyta</taxon>
        <taxon>Tracheophyta</taxon>
        <taxon>Spermatophyta</taxon>
        <taxon>Magnoliopsida</taxon>
        <taxon>eudicotyledons</taxon>
        <taxon>Gunneridae</taxon>
        <taxon>Pentapetalae</taxon>
        <taxon>rosids</taxon>
        <taxon>malvids</taxon>
        <taxon>Myrtales</taxon>
        <taxon>Myrtaceae</taxon>
        <taxon>Myrtoideae</taxon>
        <taxon>Eucalypteae</taxon>
        <taxon>Eucalyptus</taxon>
    </lineage>
</organism>
<gene>
    <name evidence="1" type="ORF">EUGRSUZ_A00062</name>
</gene>
<proteinExistence type="predicted"/>
<evidence type="ECO:0000313" key="1">
    <source>
        <dbReference type="EMBL" id="KCW87679.1"/>
    </source>
</evidence>
<accession>A0A059DB09</accession>
<protein>
    <submittedName>
        <fullName evidence="1">Uncharacterized protein</fullName>
    </submittedName>
</protein>
<dbReference type="InParanoid" id="A0A059DB09"/>
<dbReference type="AlphaFoldDB" id="A0A059DB09"/>
<dbReference type="EMBL" id="KK198753">
    <property type="protein sequence ID" value="KCW87679.1"/>
    <property type="molecule type" value="Genomic_DNA"/>
</dbReference>
<reference evidence="1" key="1">
    <citation type="submission" date="2013-07" db="EMBL/GenBank/DDBJ databases">
        <title>The genome of Eucalyptus grandis.</title>
        <authorList>
            <person name="Schmutz J."/>
            <person name="Hayes R."/>
            <person name="Myburg A."/>
            <person name="Tuskan G."/>
            <person name="Grattapaglia D."/>
            <person name="Rokhsar D.S."/>
        </authorList>
    </citation>
    <scope>NUCLEOTIDE SEQUENCE</scope>
    <source>
        <tissue evidence="1">Leaf extractions</tissue>
    </source>
</reference>
<dbReference type="Gramene" id="KCW87679">
    <property type="protein sequence ID" value="KCW87679"/>
    <property type="gene ID" value="EUGRSUZ_A00062"/>
</dbReference>
<sequence length="71" mass="8180">MKVVMIRQALVDGFEPNVSTLVLVLQACIRMLIWSEQMDFHTLLKFINEWSGHIDLDSILGMQRDYANVQG</sequence>